<comment type="caution">
    <text evidence="2">The sequence shown here is derived from an EMBL/GenBank/DDBJ whole genome shotgun (WGS) entry which is preliminary data.</text>
</comment>
<organism evidence="2 3">
    <name type="scientific">Microcystis aeruginosa Ma_SC_T_19800800_S464</name>
    <dbReference type="NCBI Taxonomy" id="2486257"/>
    <lineage>
        <taxon>Bacteria</taxon>
        <taxon>Bacillati</taxon>
        <taxon>Cyanobacteriota</taxon>
        <taxon>Cyanophyceae</taxon>
        <taxon>Oscillatoriophycideae</taxon>
        <taxon>Chroococcales</taxon>
        <taxon>Microcystaceae</taxon>
        <taxon>Microcystis</taxon>
    </lineage>
</organism>
<evidence type="ECO:0000313" key="3">
    <source>
        <dbReference type="Proteomes" id="UP000319313"/>
    </source>
</evidence>
<feature type="region of interest" description="Disordered" evidence="1">
    <location>
        <begin position="475"/>
        <end position="497"/>
    </location>
</feature>
<dbReference type="AlphaFoldDB" id="A0A552DYD5"/>
<protein>
    <submittedName>
        <fullName evidence="2">Uncharacterized protein</fullName>
    </submittedName>
</protein>
<dbReference type="EMBL" id="SFBL01000065">
    <property type="protein sequence ID" value="TRU27236.1"/>
    <property type="molecule type" value="Genomic_DNA"/>
</dbReference>
<proteinExistence type="predicted"/>
<accession>A0A552DYD5</accession>
<name>A0A552DYD5_MICAE</name>
<evidence type="ECO:0000256" key="1">
    <source>
        <dbReference type="SAM" id="MobiDB-lite"/>
    </source>
</evidence>
<gene>
    <name evidence="2" type="ORF">EWV81_07810</name>
</gene>
<reference evidence="2 3" key="1">
    <citation type="submission" date="2019-01" db="EMBL/GenBank/DDBJ databases">
        <title>Coherence of Microcystis species and biogeography revealed through population genomics.</title>
        <authorList>
            <person name="Perez-Carrascal O.M."/>
            <person name="Terrat Y."/>
            <person name="Giani A."/>
            <person name="Fortin N."/>
            <person name="Tromas N."/>
            <person name="Shapiro B.J."/>
        </authorList>
    </citation>
    <scope>NUCLEOTIDE SEQUENCE [LARGE SCALE GENOMIC DNA]</scope>
    <source>
        <strain evidence="2">Ma_SC_T_19800800_S464</strain>
    </source>
</reference>
<evidence type="ECO:0000313" key="2">
    <source>
        <dbReference type="EMBL" id="TRU27236.1"/>
    </source>
</evidence>
<sequence>MGASICWREWESWKSSPYEWVKSNASRNYVIRLILLASAGNIHRDQEIIPEEFYSLIQVYFGWPNHTISDKNLLEKESEEIVNNIAKYEKNHINKVRNWTIKPSDFITKEKVRRHSSGLFCQRSAAFQNSGFGKPIARIQRTIKLLEIIHQSHPLILELFYQRAGLSTQVYFNQFMSAIGWGMSNGEQWGLIDFSRTISIDKELEDQGITQENLEKFISLNSLPFNLSTKKGSQCFWTKVERSIETVSEPYQPFFYNYFLDIPFIYLGKQKYCLPDPFSLSESCWNQINTNILTPYEENRKKRDGILSDAVETYLEAVFLPQIAPTSFERIPVDETDSINKAGKRADFLICLPNAYIIIECKNSLMSADTSACFHPEGLANFYMRFHEATEQISATVRAYNLKDKPVIPLVLSFYDAITASQIFEFMIEETNYCSELSLTMPPVIHSLHEFEHFTENRSLENWAELRICQAKQPRFVPPDERGQPQPPPVPRDNRGHEYKHLADYKSWLF</sequence>
<dbReference type="Proteomes" id="UP000319313">
    <property type="component" value="Unassembled WGS sequence"/>
</dbReference>